<evidence type="ECO:0000256" key="3">
    <source>
        <dbReference type="ARBA" id="ARBA00023157"/>
    </source>
</evidence>
<evidence type="ECO:0000256" key="2">
    <source>
        <dbReference type="ARBA" id="ARBA00022821"/>
    </source>
</evidence>
<evidence type="ECO:0000256" key="1">
    <source>
        <dbReference type="ARBA" id="ARBA00022801"/>
    </source>
</evidence>
<dbReference type="GO" id="GO:0016998">
    <property type="term" value="P:cell wall macromolecule catabolic process"/>
    <property type="evidence" value="ECO:0007669"/>
    <property type="project" value="InterPro"/>
</dbReference>
<evidence type="ECO:0000313" key="6">
    <source>
        <dbReference type="Proteomes" id="UP000267268"/>
    </source>
</evidence>
<keyword evidence="1" id="KW-0378">Hydrolase</keyword>
<keyword evidence="2" id="KW-0611">Plant defense</keyword>
<reference evidence="5 6" key="1">
    <citation type="submission" date="2018-12" db="EMBL/GenBank/DDBJ databases">
        <title>Flammeovirga pectinis sp. nov., isolated from the gut of the Korean scallop, Patinopecten yessoensis.</title>
        <authorList>
            <person name="Bae J.-W."/>
            <person name="Jeong Y.-S."/>
            <person name="Kang W."/>
        </authorList>
    </citation>
    <scope>NUCLEOTIDE SEQUENCE [LARGE SCALE GENOMIC DNA]</scope>
    <source>
        <strain evidence="5 6">L12M1</strain>
    </source>
</reference>
<dbReference type="SUPFAM" id="SSF53955">
    <property type="entry name" value="Lysozyme-like"/>
    <property type="match status" value="1"/>
</dbReference>
<dbReference type="KEGG" id="fll:EI427_05230"/>
<dbReference type="Gene3D" id="3.30.20.10">
    <property type="entry name" value="Endochitinase, domain 2"/>
    <property type="match status" value="1"/>
</dbReference>
<dbReference type="InterPro" id="IPR026444">
    <property type="entry name" value="Secre_tail"/>
</dbReference>
<feature type="domain" description="Glycoside hydrolase family 19 catalytic" evidence="4">
    <location>
        <begin position="244"/>
        <end position="254"/>
    </location>
</feature>
<evidence type="ECO:0000259" key="4">
    <source>
        <dbReference type="PROSITE" id="PS00774"/>
    </source>
</evidence>
<protein>
    <submittedName>
        <fullName evidence="5">T9SS type A sorting domain-containing protein</fullName>
    </submittedName>
</protein>
<dbReference type="Gene3D" id="1.10.530.10">
    <property type="match status" value="1"/>
</dbReference>
<dbReference type="GO" id="GO:0030246">
    <property type="term" value="F:carbohydrate binding"/>
    <property type="evidence" value="ECO:0007669"/>
    <property type="project" value="InterPro"/>
</dbReference>
<dbReference type="OrthoDB" id="6018988at2"/>
<dbReference type="Gene3D" id="2.10.10.20">
    <property type="entry name" value="Carbohydrate-binding module superfamily 5/12"/>
    <property type="match status" value="2"/>
</dbReference>
<dbReference type="CDD" id="cd00325">
    <property type="entry name" value="chitinase_GH19"/>
    <property type="match status" value="1"/>
</dbReference>
<dbReference type="PANTHER" id="PTHR22595">
    <property type="entry name" value="CHITINASE-RELATED"/>
    <property type="match status" value="1"/>
</dbReference>
<dbReference type="RefSeq" id="WP_126612360.1">
    <property type="nucleotide sequence ID" value="NZ_CP034562.1"/>
</dbReference>
<dbReference type="InterPro" id="IPR035986">
    <property type="entry name" value="PKD_dom_sf"/>
</dbReference>
<dbReference type="GO" id="GO:0006032">
    <property type="term" value="P:chitin catabolic process"/>
    <property type="evidence" value="ECO:0007669"/>
    <property type="project" value="InterPro"/>
</dbReference>
<dbReference type="EMBL" id="CP034562">
    <property type="protein sequence ID" value="AZQ61654.1"/>
    <property type="molecule type" value="Genomic_DNA"/>
</dbReference>
<dbReference type="AlphaFoldDB" id="A0A3Q9FMH4"/>
<dbReference type="InterPro" id="IPR000726">
    <property type="entry name" value="Glyco_hydro_19_cat"/>
</dbReference>
<dbReference type="NCBIfam" id="TIGR04183">
    <property type="entry name" value="Por_Secre_tail"/>
    <property type="match status" value="1"/>
</dbReference>
<organism evidence="5 6">
    <name type="scientific">Flammeovirga pectinis</name>
    <dbReference type="NCBI Taxonomy" id="2494373"/>
    <lineage>
        <taxon>Bacteria</taxon>
        <taxon>Pseudomonadati</taxon>
        <taxon>Bacteroidota</taxon>
        <taxon>Cytophagia</taxon>
        <taxon>Cytophagales</taxon>
        <taxon>Flammeovirgaceae</taxon>
        <taxon>Flammeovirga</taxon>
    </lineage>
</organism>
<name>A0A3Q9FMH4_9BACT</name>
<dbReference type="GO" id="GO:0006952">
    <property type="term" value="P:defense response"/>
    <property type="evidence" value="ECO:0007669"/>
    <property type="project" value="UniProtKB-KW"/>
</dbReference>
<dbReference type="PANTHER" id="PTHR22595:SF79">
    <property type="entry name" value="CHITINASE 12"/>
    <property type="match status" value="1"/>
</dbReference>
<dbReference type="InterPro" id="IPR023346">
    <property type="entry name" value="Lysozyme-like_dom_sf"/>
</dbReference>
<keyword evidence="3" id="KW-1015">Disulfide bond</keyword>
<gene>
    <name evidence="5" type="ORF">EI427_05230</name>
</gene>
<dbReference type="GO" id="GO:0005576">
    <property type="term" value="C:extracellular region"/>
    <property type="evidence" value="ECO:0007669"/>
    <property type="project" value="InterPro"/>
</dbReference>
<dbReference type="InterPro" id="IPR036573">
    <property type="entry name" value="CBM_sf_5/12"/>
</dbReference>
<dbReference type="SUPFAM" id="SSF51055">
    <property type="entry name" value="Carbohydrate binding domain"/>
    <property type="match status" value="2"/>
</dbReference>
<dbReference type="PROSITE" id="PS00774">
    <property type="entry name" value="CHITINASE_19_2"/>
    <property type="match status" value="1"/>
</dbReference>
<proteinExistence type="predicted"/>
<dbReference type="CDD" id="cd00146">
    <property type="entry name" value="PKD"/>
    <property type="match status" value="1"/>
</dbReference>
<dbReference type="GO" id="GO:0005975">
    <property type="term" value="P:carbohydrate metabolic process"/>
    <property type="evidence" value="ECO:0007669"/>
    <property type="project" value="InterPro"/>
</dbReference>
<dbReference type="InterPro" id="IPR003610">
    <property type="entry name" value="CBM5/12"/>
</dbReference>
<dbReference type="CDD" id="cd12215">
    <property type="entry name" value="ChiC_BD"/>
    <property type="match status" value="2"/>
</dbReference>
<sequence length="884" mass="97388">MNFRTSSLALLFLIIVVLLLPQKSNAQVPLTEAEYNTLFPYRYGTEQGPNGGYVFNPEKDFYKYSSLLEAVNRMKNIKVYMERREGTNLYKVTREDKTTGVKKLIRTDAGFDDSWNIQKPIISKEVDYADFLSEGTTETRKRELSAFLANLSQETTGGWATAPGGKYAWGLYFREEVSYVGTDLIGYVEQNHPDYPAVAGKSYHGRGPIQLSWNYNYGQVSQFLFGDKNILLANPEKVIEDGALAFQTAIWFWMTPQFPKPSAHDVMVGNWIPSSFDTQNGRSPGFGVTVNIINGGLECGSGTEKTKVVSRIGHYERHSEILGVSTDLDGNSSCNACGCADQKSFGGIEPEPVPQEPRISLQSPLSTQIRQSEFEEVLIKATAIDKEDNSIDNLLISVDGVELSSQGNEVTFLPTAYKSYNISITATDINAKQTSITTTIEILDPRVNCGDLWEAKVYTAGMEIVYEGVIYTAGWETKDSDIPGIADVWKLKEVCAGTTFNCNGVEEWNVLTTYQTNGMRIVYNGLLYKFNKWWSVGNQPDEDVSTWTLLGACSSSDIDNPPVLSFGLPSQSVFSDLQPIAFEINATDDKGEVNVVVSINNQEVSTTTSFSYTPASFGNYTVVAVATDNAGNSSTKEFLFTVSEAQQIAPTITFTSPINNQTIEQETLTAIAVSIAAEDQDGTVVSISTTVEGSVYEGNNFTFLPTNFGELTLSAIVTDNDGLTSEQSIVITILEKMIGGATCENLAAYSGYPSIYMNGDIVSFEGQKYECLVDNLYNVTPGTADHWWKPLGSCSSNARTLSIDNQVVDFNVYPVPFSSRVTLKIPTIEENVMVTLRNTSGIILYQEIHPTGRSFIETNHLIKGIYILTIEGDSIDLQKTIIKD</sequence>
<dbReference type="SMART" id="SM00495">
    <property type="entry name" value="ChtBD3"/>
    <property type="match status" value="3"/>
</dbReference>
<dbReference type="SUPFAM" id="SSF49299">
    <property type="entry name" value="PKD domain"/>
    <property type="match status" value="1"/>
</dbReference>
<accession>A0A3Q9FMH4</accession>
<dbReference type="InterPro" id="IPR013783">
    <property type="entry name" value="Ig-like_fold"/>
</dbReference>
<keyword evidence="6" id="KW-1185">Reference proteome</keyword>
<dbReference type="Proteomes" id="UP000267268">
    <property type="component" value="Chromosome 1"/>
</dbReference>
<evidence type="ECO:0000313" key="5">
    <source>
        <dbReference type="EMBL" id="AZQ61654.1"/>
    </source>
</evidence>
<dbReference type="Pfam" id="PF00182">
    <property type="entry name" value="Glyco_hydro_19"/>
    <property type="match status" value="1"/>
</dbReference>
<dbReference type="Gene3D" id="2.60.40.10">
    <property type="entry name" value="Immunoglobulins"/>
    <property type="match status" value="2"/>
</dbReference>
<dbReference type="GO" id="GO:0004568">
    <property type="term" value="F:chitinase activity"/>
    <property type="evidence" value="ECO:0007669"/>
    <property type="project" value="InterPro"/>
</dbReference>